<keyword evidence="1" id="KW-0812">Transmembrane</keyword>
<dbReference type="PROSITE" id="PS51257">
    <property type="entry name" value="PROKAR_LIPOPROTEIN"/>
    <property type="match status" value="1"/>
</dbReference>
<dbReference type="RefSeq" id="WP_028914746.1">
    <property type="nucleotide sequence ID" value="NZ_VLJS01000024.1"/>
</dbReference>
<evidence type="ECO:0000313" key="2">
    <source>
        <dbReference type="EMBL" id="TWH16571.1"/>
    </source>
</evidence>
<sequence>MRIRRPRARLAGILAITVVIALQAVLGFGCHGQDLRRFAIGLGVFVLPPLLPALVSLATANPLRAVGACALFAPWLLWAGYVDCIRPDAGGGASMAYVPVLLYGFPSAVLGALLAGPVCRRLGIAIDP</sequence>
<protein>
    <submittedName>
        <fullName evidence="2">Uncharacterized protein</fullName>
    </submittedName>
</protein>
<proteinExistence type="predicted"/>
<dbReference type="Proteomes" id="UP000321583">
    <property type="component" value="Unassembled WGS sequence"/>
</dbReference>
<keyword evidence="3" id="KW-1185">Reference proteome</keyword>
<feature type="transmembrane region" description="Helical" evidence="1">
    <location>
        <begin position="94"/>
        <end position="115"/>
    </location>
</feature>
<comment type="caution">
    <text evidence="2">The sequence shown here is derived from an EMBL/GenBank/DDBJ whole genome shotgun (WGS) entry which is preliminary data.</text>
</comment>
<feature type="transmembrane region" description="Helical" evidence="1">
    <location>
        <begin position="65"/>
        <end position="82"/>
    </location>
</feature>
<accession>A0A562E421</accession>
<keyword evidence="1" id="KW-0472">Membrane</keyword>
<reference evidence="2 3" key="1">
    <citation type="submission" date="2019-07" db="EMBL/GenBank/DDBJ databases">
        <title>Genome sequencing of lignin-degrading bacterial isolates.</title>
        <authorList>
            <person name="Gladden J."/>
        </authorList>
    </citation>
    <scope>NUCLEOTIDE SEQUENCE [LARGE SCALE GENOMIC DNA]</scope>
    <source>
        <strain evidence="2 3">J19</strain>
    </source>
</reference>
<dbReference type="OrthoDB" id="5985703at2"/>
<keyword evidence="1" id="KW-1133">Transmembrane helix</keyword>
<evidence type="ECO:0000313" key="3">
    <source>
        <dbReference type="Proteomes" id="UP000321583"/>
    </source>
</evidence>
<gene>
    <name evidence="2" type="ORF">L613_001200000360</name>
</gene>
<dbReference type="AlphaFoldDB" id="A0A562E421"/>
<name>A0A562E421_9GAMM</name>
<evidence type="ECO:0000256" key="1">
    <source>
        <dbReference type="SAM" id="Phobius"/>
    </source>
</evidence>
<dbReference type="EMBL" id="VLJS01000024">
    <property type="protein sequence ID" value="TWH16571.1"/>
    <property type="molecule type" value="Genomic_DNA"/>
</dbReference>
<organism evidence="2 3">
    <name type="scientific">Pseudoxanthomonas taiwanensis J19</name>
    <dbReference type="NCBI Taxonomy" id="935569"/>
    <lineage>
        <taxon>Bacteria</taxon>
        <taxon>Pseudomonadati</taxon>
        <taxon>Pseudomonadota</taxon>
        <taxon>Gammaproteobacteria</taxon>
        <taxon>Lysobacterales</taxon>
        <taxon>Lysobacteraceae</taxon>
        <taxon>Pseudoxanthomonas</taxon>
    </lineage>
</organism>
<feature type="transmembrane region" description="Helical" evidence="1">
    <location>
        <begin position="37"/>
        <end position="58"/>
    </location>
</feature>